<dbReference type="AlphaFoldDB" id="A0A9P6FJH3"/>
<feature type="compositionally biased region" description="Polar residues" evidence="1">
    <location>
        <begin position="1"/>
        <end position="19"/>
    </location>
</feature>
<comment type="caution">
    <text evidence="2">The sequence shown here is derived from an EMBL/GenBank/DDBJ whole genome shotgun (WGS) entry which is preliminary data.</text>
</comment>
<name>A0A9P6FJH3_9FUNG</name>
<gene>
    <name evidence="2" type="ORF">BGW38_008460</name>
</gene>
<accession>A0A9P6FJH3</accession>
<dbReference type="EMBL" id="JAABOA010005832">
    <property type="protein sequence ID" value="KAF9573106.1"/>
    <property type="molecule type" value="Genomic_DNA"/>
</dbReference>
<feature type="non-terminal residue" evidence="2">
    <location>
        <position position="87"/>
    </location>
</feature>
<dbReference type="Proteomes" id="UP000780801">
    <property type="component" value="Unassembled WGS sequence"/>
</dbReference>
<evidence type="ECO:0000313" key="2">
    <source>
        <dbReference type="EMBL" id="KAF9573106.1"/>
    </source>
</evidence>
<keyword evidence="3" id="KW-1185">Reference proteome</keyword>
<proteinExistence type="predicted"/>
<sequence>MSPRSSPFRTGQFPQQEQTESSKRRRSKEEASSNTNSRRSSHPRPLLPAQHDGDQEDEEKAVGEANMDMEPMESKVVPLKRQEVWAW</sequence>
<evidence type="ECO:0000313" key="3">
    <source>
        <dbReference type="Proteomes" id="UP000780801"/>
    </source>
</evidence>
<feature type="region of interest" description="Disordered" evidence="1">
    <location>
        <begin position="1"/>
        <end position="74"/>
    </location>
</feature>
<protein>
    <submittedName>
        <fullName evidence="2">Uncharacterized protein</fullName>
    </submittedName>
</protein>
<reference evidence="2" key="1">
    <citation type="journal article" date="2020" name="Fungal Divers.">
        <title>Resolving the Mortierellaceae phylogeny through synthesis of multi-gene phylogenetics and phylogenomics.</title>
        <authorList>
            <person name="Vandepol N."/>
            <person name="Liber J."/>
            <person name="Desiro A."/>
            <person name="Na H."/>
            <person name="Kennedy M."/>
            <person name="Barry K."/>
            <person name="Grigoriev I.V."/>
            <person name="Miller A.N."/>
            <person name="O'Donnell K."/>
            <person name="Stajich J.E."/>
            <person name="Bonito G."/>
        </authorList>
    </citation>
    <scope>NUCLEOTIDE SEQUENCE</scope>
    <source>
        <strain evidence="2">KOD1015</strain>
    </source>
</reference>
<evidence type="ECO:0000256" key="1">
    <source>
        <dbReference type="SAM" id="MobiDB-lite"/>
    </source>
</evidence>
<organism evidence="2 3">
    <name type="scientific">Lunasporangiospora selenospora</name>
    <dbReference type="NCBI Taxonomy" id="979761"/>
    <lineage>
        <taxon>Eukaryota</taxon>
        <taxon>Fungi</taxon>
        <taxon>Fungi incertae sedis</taxon>
        <taxon>Mucoromycota</taxon>
        <taxon>Mortierellomycotina</taxon>
        <taxon>Mortierellomycetes</taxon>
        <taxon>Mortierellales</taxon>
        <taxon>Mortierellaceae</taxon>
        <taxon>Lunasporangiospora</taxon>
    </lineage>
</organism>